<reference evidence="2" key="2">
    <citation type="submission" date="2025-08" db="UniProtKB">
        <authorList>
            <consortium name="RefSeq"/>
        </authorList>
    </citation>
    <scope>IDENTIFICATION</scope>
    <source>
        <tissue evidence="2">Leaf</tissue>
    </source>
</reference>
<accession>A0A1U7VNP6</accession>
<gene>
    <name evidence="2" type="primary">LOC104215416</name>
</gene>
<evidence type="ECO:0000313" key="1">
    <source>
        <dbReference type="Proteomes" id="UP000189701"/>
    </source>
</evidence>
<sequence>MSILLNQHLSSNFAAGASCSLPKTATNECEVCTPPAVLHKVLHQALQMSQVLYPLSRFWLTDCCYLRSPFRFVFHASWLFLTSTFSIGTFSNWCASQEKLCSLIIGAFLSRGKETLTDDITAVQRDHEHRFQTKKGE</sequence>
<evidence type="ECO:0000313" key="2">
    <source>
        <dbReference type="RefSeq" id="XP_009763515.1"/>
    </source>
</evidence>
<dbReference type="Proteomes" id="UP000189701">
    <property type="component" value="Unplaced"/>
</dbReference>
<dbReference type="AlphaFoldDB" id="A0A1U7VNP6"/>
<organism evidence="1 2">
    <name type="scientific">Nicotiana sylvestris</name>
    <name type="common">Wood tobacco</name>
    <name type="synonym">South American tobacco</name>
    <dbReference type="NCBI Taxonomy" id="4096"/>
    <lineage>
        <taxon>Eukaryota</taxon>
        <taxon>Viridiplantae</taxon>
        <taxon>Streptophyta</taxon>
        <taxon>Embryophyta</taxon>
        <taxon>Tracheophyta</taxon>
        <taxon>Spermatophyta</taxon>
        <taxon>Magnoliopsida</taxon>
        <taxon>eudicotyledons</taxon>
        <taxon>Gunneridae</taxon>
        <taxon>Pentapetalae</taxon>
        <taxon>asterids</taxon>
        <taxon>lamiids</taxon>
        <taxon>Solanales</taxon>
        <taxon>Solanaceae</taxon>
        <taxon>Nicotianoideae</taxon>
        <taxon>Nicotianeae</taxon>
        <taxon>Nicotiana</taxon>
    </lineage>
</organism>
<keyword evidence="1" id="KW-1185">Reference proteome</keyword>
<protein>
    <submittedName>
        <fullName evidence="2">Uncharacterized protein LOC104215416 isoform X5</fullName>
    </submittedName>
</protein>
<dbReference type="RefSeq" id="XP_009763515.1">
    <property type="nucleotide sequence ID" value="XM_009765213.1"/>
</dbReference>
<reference evidence="1" key="1">
    <citation type="journal article" date="2013" name="Genome Biol.">
        <title>Reference genomes and transcriptomes of Nicotiana sylvestris and Nicotiana tomentosiformis.</title>
        <authorList>
            <person name="Sierro N."/>
            <person name="Battey J.N."/>
            <person name="Ouadi S."/>
            <person name="Bovet L."/>
            <person name="Goepfert S."/>
            <person name="Bakaher N."/>
            <person name="Peitsch M.C."/>
            <person name="Ivanov N.V."/>
        </authorList>
    </citation>
    <scope>NUCLEOTIDE SEQUENCE [LARGE SCALE GENOMIC DNA]</scope>
</reference>
<name>A0A1U7VNP6_NICSY</name>
<proteinExistence type="predicted"/>